<feature type="signal peptide" evidence="2">
    <location>
        <begin position="1"/>
        <end position="24"/>
    </location>
</feature>
<dbReference type="VEuPathDB" id="TriTrypDB:ECC02_012339"/>
<sequence>MAMMMTGRVLLVCALCMLWCGADGSAVKYSFAGRRAWLRKECAEEVGRRTGGRANASAVEECVRRGMDGVRAVVDGRRRWMRQQSAVVAAAENNEERVNVNTSNEGEGLSGGNGVESEQVQLQVEDLRTASGDGGVQPEGAPLEGSNANSVPQTKASPEKEAKQVIPASSSSMRLPSDQQEEEEVEEEEEEDDNSSKAGKVQELLDGGQQETLQSSSPPEGNPSASGQGTALTAADNKQNTQPEVAKEKVYLDENATTEGNPSATKPSDDEPTIRQAYTIPISPPNVNFSATLRGTTDRPIPPAQVEATTDETRNNAASHDSNSRSQISKGVGSDSTEGVAKNAVNTEVSTEMDGTNNAAPDSKESTKAPDRATNTIITGTPINSESSTAASHTTSPLLLLVVVACAAAAAVVAA</sequence>
<evidence type="ECO:0000313" key="4">
    <source>
        <dbReference type="Proteomes" id="UP000246121"/>
    </source>
</evidence>
<feature type="chain" id="PRO_5015848357" evidence="2">
    <location>
        <begin position="25"/>
        <end position="415"/>
    </location>
</feature>
<dbReference type="AlphaFoldDB" id="A0A2V2VZY0"/>
<dbReference type="VEuPathDB" id="TriTrypDB:TcYC6_0159710"/>
<dbReference type="Proteomes" id="UP000246121">
    <property type="component" value="Unassembled WGS sequence"/>
</dbReference>
<dbReference type="VEuPathDB" id="TriTrypDB:C4B63_3g779"/>
<dbReference type="VEuPathDB" id="TriTrypDB:TcBrA4_0170790"/>
<protein>
    <submittedName>
        <fullName evidence="3">Mucin-associated surface protein (MASP)</fullName>
    </submittedName>
</protein>
<dbReference type="VEuPathDB" id="TriTrypDB:TcG_12832"/>
<feature type="region of interest" description="Disordered" evidence="1">
    <location>
        <begin position="93"/>
        <end position="114"/>
    </location>
</feature>
<feature type="compositionally biased region" description="Polar residues" evidence="1">
    <location>
        <begin position="315"/>
        <end position="337"/>
    </location>
</feature>
<feature type="compositionally biased region" description="Polar residues" evidence="1">
    <location>
        <begin position="373"/>
        <end position="386"/>
    </location>
</feature>
<dbReference type="VEuPathDB" id="TriTrypDB:TcCLB.508221.600"/>
<dbReference type="VEuPathDB" id="TriTrypDB:TcCL_Unassigned05070"/>
<proteinExistence type="predicted"/>
<feature type="compositionally biased region" description="Polar residues" evidence="1">
    <location>
        <begin position="146"/>
        <end position="156"/>
    </location>
</feature>
<organism evidence="3 4">
    <name type="scientific">Trypanosoma cruzi</name>
    <dbReference type="NCBI Taxonomy" id="5693"/>
    <lineage>
        <taxon>Eukaryota</taxon>
        <taxon>Discoba</taxon>
        <taxon>Euglenozoa</taxon>
        <taxon>Kinetoplastea</taxon>
        <taxon>Metakinetoplastina</taxon>
        <taxon>Trypanosomatida</taxon>
        <taxon>Trypanosomatidae</taxon>
        <taxon>Trypanosoma</taxon>
        <taxon>Schizotrypanum</taxon>
    </lineage>
</organism>
<feature type="compositionally biased region" description="Basic and acidic residues" evidence="1">
    <location>
        <begin position="362"/>
        <end position="371"/>
    </location>
</feature>
<evidence type="ECO:0000256" key="1">
    <source>
        <dbReference type="SAM" id="MobiDB-lite"/>
    </source>
</evidence>
<dbReference type="VEuPathDB" id="TriTrypDB:Tc_MARK_9299"/>
<feature type="compositionally biased region" description="Acidic residues" evidence="1">
    <location>
        <begin position="179"/>
        <end position="193"/>
    </location>
</feature>
<comment type="caution">
    <text evidence="3">The sequence shown here is derived from an EMBL/GenBank/DDBJ whole genome shotgun (WGS) entry which is preliminary data.</text>
</comment>
<dbReference type="VEuPathDB" id="TriTrypDB:C3747_3g719"/>
<dbReference type="VEuPathDB" id="TriTrypDB:TCDM_11234"/>
<feature type="compositionally biased region" description="Polar residues" evidence="1">
    <location>
        <begin position="255"/>
        <end position="266"/>
    </location>
</feature>
<feature type="compositionally biased region" description="Polar residues" evidence="1">
    <location>
        <begin position="344"/>
        <end position="360"/>
    </location>
</feature>
<reference evidence="3 4" key="1">
    <citation type="journal article" date="2018" name="Microb. Genom.">
        <title>Expanding an expanded genome: long-read sequencing of Trypanosoma cruzi.</title>
        <authorList>
            <person name="Berna L."/>
            <person name="Rodriguez M."/>
            <person name="Chiribao M.L."/>
            <person name="Parodi-Talice A."/>
            <person name="Pita S."/>
            <person name="Rijo G."/>
            <person name="Alvarez-Valin F."/>
            <person name="Robello C."/>
        </authorList>
    </citation>
    <scope>NUCLEOTIDE SEQUENCE [LARGE SCALE GENOMIC DNA]</scope>
    <source>
        <strain evidence="3 4">Dm28c</strain>
    </source>
</reference>
<gene>
    <name evidence="3" type="ORF">C4B63_3g779</name>
</gene>
<dbReference type="VEuPathDB" id="TriTrypDB:BCY84_18101"/>
<feature type="compositionally biased region" description="Polar residues" evidence="1">
    <location>
        <begin position="209"/>
        <end position="243"/>
    </location>
</feature>
<dbReference type="EMBL" id="PRFA01000003">
    <property type="protein sequence ID" value="PWV01940.1"/>
    <property type="molecule type" value="Genomic_DNA"/>
</dbReference>
<feature type="compositionally biased region" description="Polar residues" evidence="1">
    <location>
        <begin position="167"/>
        <end position="178"/>
    </location>
</feature>
<feature type="compositionally biased region" description="Polar residues" evidence="1">
    <location>
        <begin position="285"/>
        <end position="295"/>
    </location>
</feature>
<dbReference type="VEuPathDB" id="TriTrypDB:TCSYLVIO_005279"/>
<feature type="region of interest" description="Disordered" evidence="1">
    <location>
        <begin position="130"/>
        <end position="392"/>
    </location>
</feature>
<evidence type="ECO:0000313" key="3">
    <source>
        <dbReference type="EMBL" id="PWV01940.1"/>
    </source>
</evidence>
<evidence type="ECO:0000256" key="2">
    <source>
        <dbReference type="SAM" id="SignalP"/>
    </source>
</evidence>
<accession>A0A2V2VZY0</accession>
<name>A0A2V2VZY0_TRYCR</name>
<dbReference type="VEuPathDB" id="TriTrypDB:TcCLB.508759.40"/>
<keyword evidence="2" id="KW-0732">Signal</keyword>